<dbReference type="AlphaFoldDB" id="A0A0D3GI64"/>
<feature type="compositionally biased region" description="Low complexity" evidence="1">
    <location>
        <begin position="1"/>
        <end position="10"/>
    </location>
</feature>
<proteinExistence type="predicted"/>
<evidence type="ECO:0000256" key="1">
    <source>
        <dbReference type="SAM" id="MobiDB-lite"/>
    </source>
</evidence>
<organism evidence="2">
    <name type="scientific">Oryza barthii</name>
    <dbReference type="NCBI Taxonomy" id="65489"/>
    <lineage>
        <taxon>Eukaryota</taxon>
        <taxon>Viridiplantae</taxon>
        <taxon>Streptophyta</taxon>
        <taxon>Embryophyta</taxon>
        <taxon>Tracheophyta</taxon>
        <taxon>Spermatophyta</taxon>
        <taxon>Magnoliopsida</taxon>
        <taxon>Liliopsida</taxon>
        <taxon>Poales</taxon>
        <taxon>Poaceae</taxon>
        <taxon>BOP clade</taxon>
        <taxon>Oryzoideae</taxon>
        <taxon>Oryzeae</taxon>
        <taxon>Oryzinae</taxon>
        <taxon>Oryza</taxon>
    </lineage>
</organism>
<dbReference type="PaxDb" id="65489-OBART06G19460.1"/>
<evidence type="ECO:0000313" key="3">
    <source>
        <dbReference type="Proteomes" id="UP000026960"/>
    </source>
</evidence>
<dbReference type="EnsemblPlants" id="OBART06G19460.1">
    <property type="protein sequence ID" value="OBART06G19460.1"/>
    <property type="gene ID" value="OBART06G19460"/>
</dbReference>
<sequence length="66" mass="6704">MPLAAARAAANQNIGRRKRSAPGHERAPPLMPASVMGWPATAVCAARVLAGAPPSSRVGCRASWAG</sequence>
<protein>
    <submittedName>
        <fullName evidence="2">Uncharacterized protein</fullName>
    </submittedName>
</protein>
<dbReference type="Proteomes" id="UP000026960">
    <property type="component" value="Chromosome 6"/>
</dbReference>
<evidence type="ECO:0000313" key="2">
    <source>
        <dbReference type="EnsemblPlants" id="OBART06G19460.1"/>
    </source>
</evidence>
<reference evidence="2" key="1">
    <citation type="journal article" date="2009" name="Rice">
        <title>De Novo Next Generation Sequencing of Plant Genomes.</title>
        <authorList>
            <person name="Rounsley S."/>
            <person name="Marri P.R."/>
            <person name="Yu Y."/>
            <person name="He R."/>
            <person name="Sisneros N."/>
            <person name="Goicoechea J.L."/>
            <person name="Lee S.J."/>
            <person name="Angelova A."/>
            <person name="Kudrna D."/>
            <person name="Luo M."/>
            <person name="Affourtit J."/>
            <person name="Desany B."/>
            <person name="Knight J."/>
            <person name="Niazi F."/>
            <person name="Egholm M."/>
            <person name="Wing R.A."/>
        </authorList>
    </citation>
    <scope>NUCLEOTIDE SEQUENCE [LARGE SCALE GENOMIC DNA]</scope>
    <source>
        <strain evidence="2">cv. IRGC 105608</strain>
    </source>
</reference>
<keyword evidence="3" id="KW-1185">Reference proteome</keyword>
<feature type="region of interest" description="Disordered" evidence="1">
    <location>
        <begin position="1"/>
        <end position="32"/>
    </location>
</feature>
<reference evidence="2" key="2">
    <citation type="submission" date="2015-03" db="UniProtKB">
        <authorList>
            <consortium name="EnsemblPlants"/>
        </authorList>
    </citation>
    <scope>IDENTIFICATION</scope>
</reference>
<dbReference type="HOGENOM" id="CLU_2835194_0_0_1"/>
<accession>A0A0D3GI64</accession>
<name>A0A0D3GI64_9ORYZ</name>
<dbReference type="Gramene" id="OBART06G19460.1">
    <property type="protein sequence ID" value="OBART06G19460.1"/>
    <property type="gene ID" value="OBART06G19460"/>
</dbReference>